<dbReference type="EMBL" id="FOLQ01000023">
    <property type="protein sequence ID" value="SFE95343.1"/>
    <property type="molecule type" value="Genomic_DNA"/>
</dbReference>
<keyword evidence="2" id="KW-1185">Reference proteome</keyword>
<evidence type="ECO:0000313" key="1">
    <source>
        <dbReference type="EMBL" id="SFE95343.1"/>
    </source>
</evidence>
<evidence type="ECO:0000313" key="2">
    <source>
        <dbReference type="Proteomes" id="UP000198598"/>
    </source>
</evidence>
<sequence length="29" mass="3376">MVTDTYLEYQQALYDAMITDIDASRFDVS</sequence>
<dbReference type="Proteomes" id="UP000198598">
    <property type="component" value="Unassembled WGS sequence"/>
</dbReference>
<organism evidence="1 2">
    <name type="scientific">Spirosoma endophyticum</name>
    <dbReference type="NCBI Taxonomy" id="662367"/>
    <lineage>
        <taxon>Bacteria</taxon>
        <taxon>Pseudomonadati</taxon>
        <taxon>Bacteroidota</taxon>
        <taxon>Cytophagia</taxon>
        <taxon>Cytophagales</taxon>
        <taxon>Cytophagaceae</taxon>
        <taxon>Spirosoma</taxon>
    </lineage>
</organism>
<name>A0A1I2ERK5_9BACT</name>
<dbReference type="AlphaFoldDB" id="A0A1I2ERK5"/>
<gene>
    <name evidence="1" type="ORF">SAMN05216167_12313</name>
</gene>
<accession>A0A1I2ERK5</accession>
<protein>
    <submittedName>
        <fullName evidence="1">Uncharacterized protein</fullName>
    </submittedName>
</protein>
<proteinExistence type="predicted"/>
<reference evidence="1 2" key="1">
    <citation type="submission" date="2016-10" db="EMBL/GenBank/DDBJ databases">
        <authorList>
            <person name="de Groot N.N."/>
        </authorList>
    </citation>
    <scope>NUCLEOTIDE SEQUENCE [LARGE SCALE GENOMIC DNA]</scope>
    <source>
        <strain evidence="1 2">DSM 26130</strain>
    </source>
</reference>